<feature type="chain" id="PRO_5046094437" evidence="1">
    <location>
        <begin position="20"/>
        <end position="321"/>
    </location>
</feature>
<feature type="domain" description="Flagella basal body P-ring formation protein FlgA SAF" evidence="2">
    <location>
        <begin position="196"/>
        <end position="317"/>
    </location>
</feature>
<dbReference type="EMBL" id="CP119083">
    <property type="protein sequence ID" value="WEF32842.1"/>
    <property type="molecule type" value="Genomic_DNA"/>
</dbReference>
<proteinExistence type="predicted"/>
<keyword evidence="1" id="KW-0732">Signal</keyword>
<feature type="signal peptide" evidence="1">
    <location>
        <begin position="1"/>
        <end position="19"/>
    </location>
</feature>
<keyword evidence="4" id="KW-1185">Reference proteome</keyword>
<name>A0ABY8BDN2_9BURK</name>
<dbReference type="Pfam" id="PF13144">
    <property type="entry name" value="ChapFlgA"/>
    <property type="match status" value="1"/>
</dbReference>
<evidence type="ECO:0000256" key="1">
    <source>
        <dbReference type="SAM" id="SignalP"/>
    </source>
</evidence>
<evidence type="ECO:0000259" key="2">
    <source>
        <dbReference type="Pfam" id="PF13144"/>
    </source>
</evidence>
<dbReference type="NCBIfam" id="TIGR03170">
    <property type="entry name" value="flgA_cterm"/>
    <property type="match status" value="1"/>
</dbReference>
<keyword evidence="3" id="KW-0282">Flagellum</keyword>
<evidence type="ECO:0000313" key="3">
    <source>
        <dbReference type="EMBL" id="WEF32842.1"/>
    </source>
</evidence>
<protein>
    <submittedName>
        <fullName evidence="3">Flagellar basal body P-ring formation chaperone FlgA</fullName>
    </submittedName>
</protein>
<evidence type="ECO:0000313" key="4">
    <source>
        <dbReference type="Proteomes" id="UP001216510"/>
    </source>
</evidence>
<dbReference type="PROSITE" id="PS51257">
    <property type="entry name" value="PROKAR_LIPOPROTEIN"/>
    <property type="match status" value="1"/>
</dbReference>
<organism evidence="3 4">
    <name type="scientific">Pseudoduganella chitinolytica</name>
    <dbReference type="NCBI Taxonomy" id="34070"/>
    <lineage>
        <taxon>Bacteria</taxon>
        <taxon>Pseudomonadati</taxon>
        <taxon>Pseudomonadota</taxon>
        <taxon>Betaproteobacteria</taxon>
        <taxon>Burkholderiales</taxon>
        <taxon>Oxalobacteraceae</taxon>
        <taxon>Telluria group</taxon>
        <taxon>Pseudoduganella</taxon>
    </lineage>
</organism>
<dbReference type="Proteomes" id="UP001216510">
    <property type="component" value="Chromosome"/>
</dbReference>
<dbReference type="InterPro" id="IPR039246">
    <property type="entry name" value="Flagellar_FlgA"/>
</dbReference>
<dbReference type="InterPro" id="IPR017585">
    <property type="entry name" value="SAF_FlgA"/>
</dbReference>
<dbReference type="PANTHER" id="PTHR36307">
    <property type="entry name" value="FLAGELLA BASAL BODY P-RING FORMATION PROTEIN FLGA"/>
    <property type="match status" value="1"/>
</dbReference>
<keyword evidence="3" id="KW-0969">Cilium</keyword>
<dbReference type="Gene3D" id="2.30.30.760">
    <property type="match status" value="1"/>
</dbReference>
<gene>
    <name evidence="3" type="primary">flgA</name>
    <name evidence="3" type="ORF">PX653_26175</name>
</gene>
<sequence length="321" mass="33589">MSWKLALAPLALWAGCALAQGATVALDLRAAATVRGKDVLLADVAAIEGADARQRQALGAVRLGPAPLVGYAQDFSRAAIEAAVLARPLAAGLVLDWRGAARVIVRRAGTLVAGSELADVARKGLAARYGREYDEIELTPVGTVTDVQVADGRLELRPRETAGPLRPRTTAWIDVLVDGAVYRSVALPMQAKAWRTVALARRSLPVDAQVGADDVRLVRQEVLALAGQPAAAPAVGEHWRLRTAVAEGEVLLREQLVPTGAIRRGDRVTLLVTAGAIRIESAAVAQEDGVAGAVLRVLPAGGEAVVKARVIGTHLVAMDEN</sequence>
<dbReference type="PANTHER" id="PTHR36307:SF1">
    <property type="entry name" value="FLAGELLA BASAL BODY P-RING FORMATION PROTEIN FLGA"/>
    <property type="match status" value="1"/>
</dbReference>
<keyword evidence="3" id="KW-0966">Cell projection</keyword>
<accession>A0ABY8BDN2</accession>
<reference evidence="3 4" key="1">
    <citation type="submission" date="2023-02" db="EMBL/GenBank/DDBJ databases">
        <title>Gemone sequence of Telluria chitinolytica ACM 3522T.</title>
        <authorList>
            <person name="Frediansyah A."/>
            <person name="Miess H."/>
            <person name="Gross H."/>
        </authorList>
    </citation>
    <scope>NUCLEOTIDE SEQUENCE [LARGE SCALE GENOMIC DNA]</scope>
    <source>
        <strain evidence="3 4">ACM 3522</strain>
    </source>
</reference>
<dbReference type="RefSeq" id="WP_277415558.1">
    <property type="nucleotide sequence ID" value="NZ_CP119083.1"/>
</dbReference>